<keyword evidence="3" id="KW-1185">Reference proteome</keyword>
<dbReference type="SUPFAM" id="SSF49313">
    <property type="entry name" value="Cadherin-like"/>
    <property type="match status" value="2"/>
</dbReference>
<dbReference type="RefSeq" id="WP_095977599.1">
    <property type="nucleotide sequence ID" value="NZ_CP022163.1"/>
</dbReference>
<reference evidence="2 3" key="1">
    <citation type="submission" date="2017-06" db="EMBL/GenBank/DDBJ databases">
        <authorList>
            <person name="Kim H.J."/>
            <person name="Triplett B.A."/>
        </authorList>
    </citation>
    <scope>NUCLEOTIDE SEQUENCE [LARGE SCALE GENOMIC DNA]</scope>
    <source>
        <strain evidence="2 3">DSM 14713</strain>
    </source>
</reference>
<dbReference type="InterPro" id="IPR005135">
    <property type="entry name" value="Endo/exonuclease/phosphatase"/>
</dbReference>
<name>A0A250ICN2_9BACT</name>
<dbReference type="Pfam" id="PF05345">
    <property type="entry name" value="He_PIG"/>
    <property type="match status" value="2"/>
</dbReference>
<dbReference type="SUPFAM" id="SSF56219">
    <property type="entry name" value="DNase I-like"/>
    <property type="match status" value="1"/>
</dbReference>
<dbReference type="InterPro" id="IPR015919">
    <property type="entry name" value="Cadherin-like_sf"/>
</dbReference>
<dbReference type="PROSITE" id="PS51257">
    <property type="entry name" value="PROKAR_LIPOPROTEIN"/>
    <property type="match status" value="1"/>
</dbReference>
<dbReference type="EMBL" id="CP022163">
    <property type="protein sequence ID" value="ATB28970.1"/>
    <property type="molecule type" value="Genomic_DNA"/>
</dbReference>
<dbReference type="InterPro" id="IPR036691">
    <property type="entry name" value="Endo/exonu/phosph_ase_sf"/>
</dbReference>
<dbReference type="GO" id="GO:0016020">
    <property type="term" value="C:membrane"/>
    <property type="evidence" value="ECO:0007669"/>
    <property type="project" value="InterPro"/>
</dbReference>
<dbReference type="Gene3D" id="2.60.40.10">
    <property type="entry name" value="Immunoglobulins"/>
    <property type="match status" value="2"/>
</dbReference>
<dbReference type="InterPro" id="IPR013783">
    <property type="entry name" value="Ig-like_fold"/>
</dbReference>
<dbReference type="AlphaFoldDB" id="A0A250ICN2"/>
<feature type="domain" description="Endonuclease/exonuclease/phosphatase" evidence="1">
    <location>
        <begin position="214"/>
        <end position="417"/>
    </location>
</feature>
<organism evidence="2 3">
    <name type="scientific">Melittangium boletus DSM 14713</name>
    <dbReference type="NCBI Taxonomy" id="1294270"/>
    <lineage>
        <taxon>Bacteria</taxon>
        <taxon>Pseudomonadati</taxon>
        <taxon>Myxococcota</taxon>
        <taxon>Myxococcia</taxon>
        <taxon>Myxococcales</taxon>
        <taxon>Cystobacterineae</taxon>
        <taxon>Archangiaceae</taxon>
        <taxon>Melittangium</taxon>
    </lineage>
</organism>
<evidence type="ECO:0000313" key="3">
    <source>
        <dbReference type="Proteomes" id="UP000217289"/>
    </source>
</evidence>
<accession>A0A250ICN2</accession>
<gene>
    <name evidence="2" type="ORF">MEBOL_002419</name>
</gene>
<dbReference type="OrthoDB" id="5500612at2"/>
<protein>
    <recommendedName>
        <fullName evidence="1">Endonuclease/exonuclease/phosphatase domain-containing protein</fullName>
    </recommendedName>
</protein>
<dbReference type="Gene3D" id="3.60.10.10">
    <property type="entry name" value="Endonuclease/exonuclease/phosphatase"/>
    <property type="match status" value="1"/>
</dbReference>
<dbReference type="Pfam" id="PF03372">
    <property type="entry name" value="Exo_endo_phos"/>
    <property type="match status" value="1"/>
</dbReference>
<evidence type="ECO:0000313" key="2">
    <source>
        <dbReference type="EMBL" id="ATB28970.1"/>
    </source>
</evidence>
<sequence length="496" mass="53348">MAFARLLRMLGILVLIGGCNGEPSSGTHALVLPELAPQETTEGVPYEVSLGATQGTPPLQYMVGELPPGFSFYRSTGILKGPATAAGSYAISVQVKDGTGATATRTYLLKVYPAPSIPARSLAAATQGTSYSVPFEAEGGKPPLRWELAGGALPPGLILNQEGQLMGVPTASGTYALTVRARDVHGAQVEQSFGLEVRAGTGPEPQGLELRAVNWNLEWFGHPDEGPSDEALQLANVRRVIDTTKADVWGLQEVVDTEHFNALKQQLPGYDGFVANDPGVPSGAYFYGSTDAKLALLFRSDVVSVLEKKLILTTGSNPYYFGSRPPLQVKLRITREGKSTELVVIVLHMKAYADTDSYNRRRSAALALKGYLDAQAATTPILVLGDWNDDVDVSILKNSSTGEYLPSPYQGFVDDSSDFTFVTRPLALAKQSSTVKAQNTEFIDHQLITRKLASSYVSDSVQVLHPEAYIDRYGVTTTDHYPVLSRFAFGDTALTP</sequence>
<dbReference type="GO" id="GO:0003824">
    <property type="term" value="F:catalytic activity"/>
    <property type="evidence" value="ECO:0007669"/>
    <property type="project" value="InterPro"/>
</dbReference>
<dbReference type="Proteomes" id="UP000217289">
    <property type="component" value="Chromosome"/>
</dbReference>
<evidence type="ECO:0000259" key="1">
    <source>
        <dbReference type="Pfam" id="PF03372"/>
    </source>
</evidence>
<dbReference type="KEGG" id="mbd:MEBOL_002419"/>
<proteinExistence type="predicted"/>
<dbReference type="GO" id="GO:0005509">
    <property type="term" value="F:calcium ion binding"/>
    <property type="evidence" value="ECO:0007669"/>
    <property type="project" value="InterPro"/>
</dbReference>